<evidence type="ECO:0000256" key="4">
    <source>
        <dbReference type="ARBA" id="ARBA00022670"/>
    </source>
</evidence>
<evidence type="ECO:0000256" key="9">
    <source>
        <dbReference type="ARBA" id="ARBA00022989"/>
    </source>
</evidence>
<evidence type="ECO:0000256" key="2">
    <source>
        <dbReference type="ARBA" id="ARBA00001941"/>
    </source>
</evidence>
<comment type="caution">
    <text evidence="14">The sequence shown here is derived from an EMBL/GenBank/DDBJ whole genome shotgun (WGS) entry which is preliminary data.</text>
</comment>
<dbReference type="InterPro" id="IPR002816">
    <property type="entry name" value="TraB/PrgY/GumN_fam"/>
</dbReference>
<dbReference type="Proteomes" id="UP000293874">
    <property type="component" value="Unassembled WGS sequence"/>
</dbReference>
<keyword evidence="8" id="KW-0378">Hydrolase</keyword>
<evidence type="ECO:0000256" key="12">
    <source>
        <dbReference type="ARBA" id="ARBA00023180"/>
    </source>
</evidence>
<keyword evidence="5" id="KW-0812">Transmembrane</keyword>
<name>A0A4Q7ML72_9BACT</name>
<evidence type="ECO:0000256" key="3">
    <source>
        <dbReference type="ARBA" id="ARBA00004479"/>
    </source>
</evidence>
<dbReference type="PANTHER" id="PTHR31120">
    <property type="entry name" value="METALLOPROTEASE TIKI"/>
    <property type="match status" value="1"/>
</dbReference>
<evidence type="ECO:0000256" key="11">
    <source>
        <dbReference type="ARBA" id="ARBA00023136"/>
    </source>
</evidence>
<dbReference type="GO" id="GO:0046872">
    <property type="term" value="F:metal ion binding"/>
    <property type="evidence" value="ECO:0007669"/>
    <property type="project" value="UniProtKB-KW"/>
</dbReference>
<keyword evidence="15" id="KW-1185">Reference proteome</keyword>
<comment type="cofactor">
    <cofactor evidence="1">
        <name>Mn(2+)</name>
        <dbReference type="ChEBI" id="CHEBI:29035"/>
    </cofactor>
</comment>
<evidence type="ECO:0000256" key="8">
    <source>
        <dbReference type="ARBA" id="ARBA00022801"/>
    </source>
</evidence>
<dbReference type="Pfam" id="PF01963">
    <property type="entry name" value="TraB_PrgY_gumN"/>
    <property type="match status" value="1"/>
</dbReference>
<dbReference type="GO" id="GO:0030178">
    <property type="term" value="P:negative regulation of Wnt signaling pathway"/>
    <property type="evidence" value="ECO:0007669"/>
    <property type="project" value="InterPro"/>
</dbReference>
<evidence type="ECO:0000256" key="7">
    <source>
        <dbReference type="ARBA" id="ARBA00022729"/>
    </source>
</evidence>
<evidence type="ECO:0000256" key="6">
    <source>
        <dbReference type="ARBA" id="ARBA00022723"/>
    </source>
</evidence>
<reference evidence="14 15" key="1">
    <citation type="submission" date="2019-02" db="EMBL/GenBank/DDBJ databases">
        <title>Genomic Encyclopedia of Type Strains, Phase IV (KMG-IV): sequencing the most valuable type-strain genomes for metagenomic binning, comparative biology and taxonomic classification.</title>
        <authorList>
            <person name="Goeker M."/>
        </authorList>
    </citation>
    <scope>NUCLEOTIDE SEQUENCE [LARGE SCALE GENOMIC DNA]</scope>
    <source>
        <strain evidence="14 15">DSM 18116</strain>
    </source>
</reference>
<feature type="region of interest" description="Disordered" evidence="13">
    <location>
        <begin position="1069"/>
        <end position="1100"/>
    </location>
</feature>
<dbReference type="GO" id="GO:0016020">
    <property type="term" value="C:membrane"/>
    <property type="evidence" value="ECO:0007669"/>
    <property type="project" value="UniProtKB-SubCell"/>
</dbReference>
<keyword evidence="9" id="KW-1133">Transmembrane helix</keyword>
<evidence type="ECO:0000313" key="14">
    <source>
        <dbReference type="EMBL" id="RZS69056.1"/>
    </source>
</evidence>
<comment type="cofactor">
    <cofactor evidence="2">
        <name>Co(2+)</name>
        <dbReference type="ChEBI" id="CHEBI:48828"/>
    </cofactor>
</comment>
<evidence type="ECO:0000256" key="5">
    <source>
        <dbReference type="ARBA" id="ARBA00022692"/>
    </source>
</evidence>
<keyword evidence="7" id="KW-0732">Signal</keyword>
<gene>
    <name evidence="14" type="ORF">EV199_4880</name>
</gene>
<keyword evidence="4" id="KW-0645">Protease</keyword>
<evidence type="ECO:0000256" key="13">
    <source>
        <dbReference type="SAM" id="MobiDB-lite"/>
    </source>
</evidence>
<accession>A0A4Q7ML72</accession>
<dbReference type="GO" id="GO:0006508">
    <property type="term" value="P:proteolysis"/>
    <property type="evidence" value="ECO:0007669"/>
    <property type="project" value="UniProtKB-KW"/>
</dbReference>
<dbReference type="InterPro" id="IPR040230">
    <property type="entry name" value="TIKI1/2-like"/>
</dbReference>
<keyword evidence="11" id="KW-0472">Membrane</keyword>
<sequence length="1322" mass="152020">MLYLLAYIWKYKPLQNFIMKRILFLLLGTLCVYSLTAQSNKTKPQPKKPSTPSAASIGAGKKYPSLLWVITGNGLKKPSYLFGTMHVSNKLAFNLGDSFYNAIRTVDVVALETNPETWQDDYSRSMLMRNGYGDERSYLRLSRSNWNVPMQTMSITSFAIDSYEELTKASLALEPSMINGMLYRTYGGNSNDFEENTFLDMHIFQVGRKLGKRVSGVEDFEASEKLVAEAYRDASRDKNKKKKSYSYEGMMNNPKRVEDAYRDGDLDLLDSLQALSVESDAFQEKFLYKRNEIQANSIDSILRKSSLFVGVGAAHLPGKRGVIEMLRHMGYTVRPVMMTNRNSLQKDQIDKMRVEHAFQQQTSGDGFYKVSIPGKKFYQFTNMGGGIDVVQYADLVNGAYYLVTRVKTNSSLWGDDPSKVANKIDAALYENIPGKIIKKTAITRNGFPGFDITNRTRRGDIQRYQIFITPFEMIFFKMSGNADFVSSGTEASKFFNSISLKEYTPAPEWISYQPPAGGFSVMMPHTPSMLHDKMWNNNRLEYAATDRKDGNSYLVMKGNIHNYSYIEEDTFELNLMDESYQYSGYLDKPVSRSFTSFKGYPSLNCTYKHKDGSFSTVKYIIQGPNYYALLARYKQENPAVKKFMESFQLTPNIYPAATLQTDTTMRFSVKSPVPLSKVDPKDAEMIQFMANLNKDEDDSEEDDQASYKTLLIGNDTLGEKIWVTYSQLSKKAWNKDSLGFWKGMFGDTWNQDSSLLFKSNSTKRLPDGSRQYDFSVTDTGSSRLLVTRLYYKDGHVFSFSSLTDTVTRKSDFLEAFYSSFAPNESLKSSSLLNKKNSEYIRDLFSKDSAVAKRAAKQVFRMDLDSSDVPLVKNAIGSLNWGVRNYMAVKEYLIKELGYLKDPSIVAYLTDLYWKIKDTSDLQQTILKALLSQKTKAGFQAFKDLMLQEPPIIESDNNNYGYTNNYRRNNNRSVDIILAAPEARTSYSYYNYRGNWHQLYDSLALTRTLFPDMLQFLNIDDFKKETLELMHTLADSGFLKGADYESYLSKLYLDGRQLLKKQIATENKRNMQKMTRKDVSSLYNTNRDDDEEEDEDLDEGNSDVDQYSVLLLPFRKKHQGIQNYFTQLMTTSDRRLLYNSFILLLRNNEPVPDSLFTKFASLDRYRVELYTDLKDMNKLDNFPKAEKNQMAMVKSMLLEEIGNYKLPDTLVFLDTLPVNYKGQAGRIFFYKYKKMRDDDVWSLAVAGMQPLNKDSVDVLPSEFMQAEGRTLENDQPVDVQLKKVLKEMLITLHPCAEEFYEARRYAKFKNMLSEMVKGRRYQD</sequence>
<keyword evidence="6" id="KW-0479">Metal-binding</keyword>
<evidence type="ECO:0000313" key="15">
    <source>
        <dbReference type="Proteomes" id="UP000293874"/>
    </source>
</evidence>
<comment type="subcellular location">
    <subcellularLocation>
        <location evidence="3">Membrane</location>
        <topology evidence="3">Single-pass type I membrane protein</topology>
    </subcellularLocation>
</comment>
<evidence type="ECO:0000256" key="10">
    <source>
        <dbReference type="ARBA" id="ARBA00023049"/>
    </source>
</evidence>
<dbReference type="EMBL" id="SGXA01000003">
    <property type="protein sequence ID" value="RZS69056.1"/>
    <property type="molecule type" value="Genomic_DNA"/>
</dbReference>
<proteinExistence type="predicted"/>
<protein>
    <submittedName>
        <fullName evidence="14">Uncharacterized protein YbaP (TraB family)</fullName>
    </submittedName>
</protein>
<feature type="compositionally biased region" description="Acidic residues" evidence="13">
    <location>
        <begin position="1087"/>
        <end position="1100"/>
    </location>
</feature>
<evidence type="ECO:0000256" key="1">
    <source>
        <dbReference type="ARBA" id="ARBA00001936"/>
    </source>
</evidence>
<dbReference type="CDD" id="cd14789">
    <property type="entry name" value="Tiki"/>
    <property type="match status" value="1"/>
</dbReference>
<dbReference type="GO" id="GO:0004222">
    <property type="term" value="F:metalloendopeptidase activity"/>
    <property type="evidence" value="ECO:0007669"/>
    <property type="project" value="TreeGrafter"/>
</dbReference>
<organism evidence="14 15">
    <name type="scientific">Pseudobacter ginsenosidimutans</name>
    <dbReference type="NCBI Taxonomy" id="661488"/>
    <lineage>
        <taxon>Bacteria</taxon>
        <taxon>Pseudomonadati</taxon>
        <taxon>Bacteroidota</taxon>
        <taxon>Chitinophagia</taxon>
        <taxon>Chitinophagales</taxon>
        <taxon>Chitinophagaceae</taxon>
        <taxon>Pseudobacter</taxon>
    </lineage>
</organism>
<dbReference type="PANTHER" id="PTHR31120:SF6">
    <property type="entry name" value="METALLOPROTEASE TIKI HOMOLOG"/>
    <property type="match status" value="1"/>
</dbReference>
<keyword evidence="10" id="KW-0482">Metalloprotease</keyword>
<keyword evidence="12" id="KW-0325">Glycoprotein</keyword>